<proteinExistence type="predicted"/>
<feature type="non-terminal residue" evidence="1">
    <location>
        <position position="1"/>
    </location>
</feature>
<organism evidence="1">
    <name type="scientific">Lepeophtheirus salmonis</name>
    <name type="common">Salmon louse</name>
    <name type="synonym">Caligus salmonis</name>
    <dbReference type="NCBI Taxonomy" id="72036"/>
    <lineage>
        <taxon>Eukaryota</taxon>
        <taxon>Metazoa</taxon>
        <taxon>Ecdysozoa</taxon>
        <taxon>Arthropoda</taxon>
        <taxon>Crustacea</taxon>
        <taxon>Multicrustacea</taxon>
        <taxon>Hexanauplia</taxon>
        <taxon>Copepoda</taxon>
        <taxon>Siphonostomatoida</taxon>
        <taxon>Caligidae</taxon>
        <taxon>Lepeophtheirus</taxon>
    </lineage>
</organism>
<dbReference type="EMBL" id="HACA01029191">
    <property type="protein sequence ID" value="CDW46552.1"/>
    <property type="molecule type" value="Transcribed_RNA"/>
</dbReference>
<name>A0A0K2V8Q3_LEPSM</name>
<evidence type="ECO:0000313" key="1">
    <source>
        <dbReference type="EMBL" id="CDW46552.1"/>
    </source>
</evidence>
<sequence length="39" mass="4349">GNCAILISVVARYVAFELKIPRGIEGAWNWPLISLDIIH</sequence>
<protein>
    <submittedName>
        <fullName evidence="1">Uncharacterized protein</fullName>
    </submittedName>
</protein>
<dbReference type="AlphaFoldDB" id="A0A0K2V8Q3"/>
<reference evidence="1" key="1">
    <citation type="submission" date="2014-05" db="EMBL/GenBank/DDBJ databases">
        <authorList>
            <person name="Chronopoulou M."/>
        </authorList>
    </citation>
    <scope>NUCLEOTIDE SEQUENCE</scope>
    <source>
        <tissue evidence="1">Whole organism</tissue>
    </source>
</reference>
<accession>A0A0K2V8Q3</accession>